<dbReference type="SUPFAM" id="SSF53756">
    <property type="entry name" value="UDP-Glycosyltransferase/glycogen phosphorylase"/>
    <property type="match status" value="1"/>
</dbReference>
<reference evidence="1" key="1">
    <citation type="submission" date="2021-01" db="EMBL/GenBank/DDBJ databases">
        <title>Genome sequence of strain Noviherbaspirillum sp. DKR-6.</title>
        <authorList>
            <person name="Chaudhary D.K."/>
        </authorList>
    </citation>
    <scope>NUCLEOTIDE SEQUENCE</scope>
    <source>
        <strain evidence="1">DKR-6</strain>
    </source>
</reference>
<organism evidence="1 2">
    <name type="scientific">Noviherbaspirillum pedocola</name>
    <dbReference type="NCBI Taxonomy" id="2801341"/>
    <lineage>
        <taxon>Bacteria</taxon>
        <taxon>Pseudomonadati</taxon>
        <taxon>Pseudomonadota</taxon>
        <taxon>Betaproteobacteria</taxon>
        <taxon>Burkholderiales</taxon>
        <taxon>Oxalobacteraceae</taxon>
        <taxon>Noviherbaspirillum</taxon>
    </lineage>
</organism>
<protein>
    <recommendedName>
        <fullName evidence="3">Glycosyltransferase</fullName>
    </recommendedName>
</protein>
<accession>A0A934W8E5</accession>
<dbReference type="Proteomes" id="UP000622890">
    <property type="component" value="Unassembled WGS sequence"/>
</dbReference>
<proteinExistence type="predicted"/>
<evidence type="ECO:0000313" key="2">
    <source>
        <dbReference type="Proteomes" id="UP000622890"/>
    </source>
</evidence>
<dbReference type="RefSeq" id="WP_200594393.1">
    <property type="nucleotide sequence ID" value="NZ_JAEPBG010000008.1"/>
</dbReference>
<evidence type="ECO:0008006" key="3">
    <source>
        <dbReference type="Google" id="ProtNLM"/>
    </source>
</evidence>
<dbReference type="EMBL" id="JAEPBG010000008">
    <property type="protein sequence ID" value="MBK4736708.1"/>
    <property type="molecule type" value="Genomic_DNA"/>
</dbReference>
<evidence type="ECO:0000313" key="1">
    <source>
        <dbReference type="EMBL" id="MBK4736708.1"/>
    </source>
</evidence>
<name>A0A934W8E5_9BURK</name>
<comment type="caution">
    <text evidence="1">The sequence shown here is derived from an EMBL/GenBank/DDBJ whole genome shotgun (WGS) entry which is preliminary data.</text>
</comment>
<dbReference type="AlphaFoldDB" id="A0A934W8E5"/>
<keyword evidence="2" id="KW-1185">Reference proteome</keyword>
<sequence>MILSIVDRPRYGLMEHSEALTDYAGRHGPTSVRTIAHPKLAPGQQATERYSPLALLLCVARKECTALILWSVGITYLLLPLIRLLNRQVHIVAVCHEPGGLRQRLRKGDPFIYSHVVSLYECLFLRFADMVITPNSENSKKHAMRYAPLIFTPPGEAHAPAHDAVVYLGKRSAHRCLDFFEGVASKVLLSLAGREGDIAFFPTENSKTSADKDELMRHALCTVNIYSVPHNQSGVTPDSLRYGVPVIVSELDAFAPHVRAYGAGVVLDREQIATEHIAAAIRDIEAHFDSYSDAALRMFEEHFGGAAYRRHWMPVLTALNSKA</sequence>
<gene>
    <name evidence="1" type="ORF">JJB74_18945</name>
</gene>